<evidence type="ECO:0000313" key="4">
    <source>
        <dbReference type="Proteomes" id="UP001165082"/>
    </source>
</evidence>
<gene>
    <name evidence="3" type="ORF">TrRE_jg2513</name>
</gene>
<keyword evidence="4" id="KW-1185">Reference proteome</keyword>
<feature type="compositionally biased region" description="Polar residues" evidence="1">
    <location>
        <begin position="515"/>
        <end position="525"/>
    </location>
</feature>
<evidence type="ECO:0000256" key="1">
    <source>
        <dbReference type="SAM" id="MobiDB-lite"/>
    </source>
</evidence>
<evidence type="ECO:0000313" key="3">
    <source>
        <dbReference type="EMBL" id="GMI20054.1"/>
    </source>
</evidence>
<sequence length="1708" mass="190950">MAGLIFEPQILFEGAEWSRVERIFLAVVVYRALFETSLCIIRCSYHKASGMNYLHDKRIQGSVEIVLYAAGFVTLKFTGLVDDNVPGVLLILLGTAIESIALACDAVHDDAEASFLLISVGYPAISYAFLFFMLSSVGSSIIVGWGAHLKQEYASQSYSYAMLVRLANGIVNLPQVTGMFRLFMMGGTTFYFQVVFKTIYQTLSKVFVYKLDVGLVKELAKRDGTFEMEGVALVFPYTVPNPVTLDVREKVEKFMEKTFVVDTVHHTPKPRLLEQSLPAKERMIKEAKFYKDFRADLDSEKEVTVANLVKEGKTERVGFRPFAVDEENCEVAFSTGKDNNELSIRATVDLANVKAFEVFDLLQQLDVLSNINTGVKYRNRIKVLSDSDTSTKILTQHIPMPSPMKDRELRMIRFQDRLNSESLLGNMAVLCTRMLPEANSVMKSLQKKTDFGNEDDDDDDNDDDDDDEFGDGENNSEGDGNDKGDDIDEDGDSNKDAAKEREGHRKQQQQQLKQSATPPVQSNLENPELRPAEQLDLPPELLEEAPADSNSTRGSSTRGSSMRGGGYRKGSMATPSVRGTTNSKIIVSSDFAHLTKGVYNISHEKSHLLCKLDFECSAAELTSRIAYREGLGMQYKRKMKEVDSQGNVHWEDKQALFSQDSSSIMSDISVEYVQAISNISSGSFIIQRKTVGDRPVVIPWSNKQGLVGKMLPRSMKEVRSFARSRHVPKDDGEEGRTPERKESGELSAVKSSLSSRSGGVLSWRKKQLLEVDRKMVAGTQQTILIVADGNKAKKCSVIFHGTFFPMESVSREFTKPSLRALTLEGIFKEMHELQQHYLSEVIGSMTKSVIRARNNIGKGSWKLGVDPYTNQDDEIFLDGFDRYNRAREDFMDAAWSEVEARMNVHNIKTWWQKKKRRKRLTEHVQEAGDIIGMGIAQALGSLRGSLGSFTLNNEGPGGRRGSGRASGRSDHRNELGLSTSAEFGAISTSGLTSMRRQKIDTPQDRLEHLKASKEKERNHHERSKGRRRSSATSYSEQNVSSWVINARKKSVVNVQFDSNLPSMRVVKDPEEELRRGDRATVDTTGGSSGKGKYPGFAQALKAMQANMHNHAIPGTETWKAERKTPERRRGRQQGGPNFYLKLNRSGSLNPFGKHKSKSPSPDGNTNRSINRQDTAAHDEEWIGSEQSFAQTDRRNFIYMGYIECLINCKPSLVKNFFGFVFDASYDGTVLTDMGIKVLSHISDHSCVVHFKHRAAWPMVSRDFVCLVTAKEGVVEEREKTQEEKKEPPRASFVQSAKRRMSGIIFDKKKLSMRRGTKLVKNMASEGGKGGEGGEEVRAKAKELELLVVNVSSIDSSEYEKFGAPVDVNFTRGSVQCDFIVRGVKLEKRVNNMKERSASTRSARSSSTVRVASDGKEDPVKSKLRRGGSATTGSVGPRASIFAEDTAGYERLTEALEDRSMGNMRQNTAKTNALMKNSERKLRSLQKGSLRDVQTIPDEIYEDEEEEDSGDASATLKMRKEKVSRSKQIDDEAKTTLVSFLGSVDAKGQLSRIYVDGEAKKLSMAFQKIKDDLELTTLTAMGRTYNERINEMNRRLAYKWNQENLMEKCCVIIAALVYMFEEYMVFGVNLAIDGCRVMYGRIGLAVALVLISDFVADFLLAKYAMQFCEVDMTARLTRRDNKVNLVFCIFFIVTTYITAATVAAAQAGG</sequence>
<feature type="region of interest" description="Disordered" evidence="1">
    <location>
        <begin position="718"/>
        <end position="751"/>
    </location>
</feature>
<feature type="compositionally biased region" description="Low complexity" evidence="1">
    <location>
        <begin position="547"/>
        <end position="561"/>
    </location>
</feature>
<feature type="region of interest" description="Disordered" evidence="1">
    <location>
        <begin position="1390"/>
        <end position="1438"/>
    </location>
</feature>
<feature type="region of interest" description="Disordered" evidence="1">
    <location>
        <begin position="543"/>
        <end position="578"/>
    </location>
</feature>
<feature type="compositionally biased region" description="Basic and acidic residues" evidence="1">
    <location>
        <begin position="1069"/>
        <end position="1080"/>
    </location>
</feature>
<feature type="compositionally biased region" description="Basic and acidic residues" evidence="1">
    <location>
        <begin position="492"/>
        <end position="505"/>
    </location>
</feature>
<name>A0A9W7L0U4_9STRA</name>
<feature type="region of interest" description="Disordered" evidence="1">
    <location>
        <begin position="1069"/>
        <end position="1092"/>
    </location>
</feature>
<evidence type="ECO:0000256" key="2">
    <source>
        <dbReference type="SAM" id="Phobius"/>
    </source>
</evidence>
<feature type="compositionally biased region" description="Low complexity" evidence="1">
    <location>
        <begin position="1398"/>
        <end position="1411"/>
    </location>
</feature>
<dbReference type="Proteomes" id="UP001165082">
    <property type="component" value="Unassembled WGS sequence"/>
</dbReference>
<keyword evidence="2" id="KW-1133">Transmembrane helix</keyword>
<feature type="region of interest" description="Disordered" evidence="1">
    <location>
        <begin position="448"/>
        <end position="528"/>
    </location>
</feature>
<dbReference type="EMBL" id="BRXZ01008030">
    <property type="protein sequence ID" value="GMI20054.1"/>
    <property type="molecule type" value="Genomic_DNA"/>
</dbReference>
<organism evidence="3 4">
    <name type="scientific">Triparma retinervis</name>
    <dbReference type="NCBI Taxonomy" id="2557542"/>
    <lineage>
        <taxon>Eukaryota</taxon>
        <taxon>Sar</taxon>
        <taxon>Stramenopiles</taxon>
        <taxon>Ochrophyta</taxon>
        <taxon>Bolidophyceae</taxon>
        <taxon>Parmales</taxon>
        <taxon>Triparmaceae</taxon>
        <taxon>Triparma</taxon>
    </lineage>
</organism>
<feature type="transmembrane region" description="Helical" evidence="2">
    <location>
        <begin position="1683"/>
        <end position="1704"/>
    </location>
</feature>
<protein>
    <submittedName>
        <fullName evidence="3">Uncharacterized protein</fullName>
    </submittedName>
</protein>
<feature type="region of interest" description="Disordered" evidence="1">
    <location>
        <begin position="1008"/>
        <end position="1039"/>
    </location>
</feature>
<feature type="compositionally biased region" description="Basic and acidic residues" evidence="1">
    <location>
        <begin position="1008"/>
        <end position="1019"/>
    </location>
</feature>
<keyword evidence="2" id="KW-0812">Transmembrane</keyword>
<keyword evidence="2" id="KW-0472">Membrane</keyword>
<accession>A0A9W7L0U4</accession>
<dbReference type="OrthoDB" id="202104at2759"/>
<dbReference type="SUPFAM" id="SSF55961">
    <property type="entry name" value="Bet v1-like"/>
    <property type="match status" value="1"/>
</dbReference>
<feature type="compositionally biased region" description="Basic and acidic residues" evidence="1">
    <location>
        <begin position="727"/>
        <end position="744"/>
    </location>
</feature>
<feature type="region of interest" description="Disordered" evidence="1">
    <location>
        <begin position="1109"/>
        <end position="1169"/>
    </location>
</feature>
<feature type="compositionally biased region" description="Acidic residues" evidence="1">
    <location>
        <begin position="452"/>
        <end position="476"/>
    </location>
</feature>
<feature type="compositionally biased region" description="Polar residues" evidence="1">
    <location>
        <begin position="1030"/>
        <end position="1039"/>
    </location>
</feature>
<reference evidence="3" key="1">
    <citation type="submission" date="2022-07" db="EMBL/GenBank/DDBJ databases">
        <title>Genome analysis of Parmales, a sister group of diatoms, reveals the evolutionary specialization of diatoms from phago-mixotrophs to photoautotrophs.</title>
        <authorList>
            <person name="Ban H."/>
            <person name="Sato S."/>
            <person name="Yoshikawa S."/>
            <person name="Kazumasa Y."/>
            <person name="Nakamura Y."/>
            <person name="Ichinomiya M."/>
            <person name="Saitoh K."/>
            <person name="Sato N."/>
            <person name="Blanc-Mathieu R."/>
            <person name="Endo H."/>
            <person name="Kuwata A."/>
            <person name="Ogata H."/>
        </authorList>
    </citation>
    <scope>NUCLEOTIDE SEQUENCE</scope>
</reference>
<feature type="transmembrane region" description="Helical" evidence="2">
    <location>
        <begin position="1643"/>
        <end position="1663"/>
    </location>
</feature>
<proteinExistence type="predicted"/>
<feature type="compositionally biased region" description="Basic residues" evidence="1">
    <location>
        <begin position="1020"/>
        <end position="1029"/>
    </location>
</feature>
<feature type="region of interest" description="Disordered" evidence="1">
    <location>
        <begin position="949"/>
        <end position="981"/>
    </location>
</feature>
<comment type="caution">
    <text evidence="3">The sequence shown here is derived from an EMBL/GenBank/DDBJ whole genome shotgun (WGS) entry which is preliminary data.</text>
</comment>
<feature type="compositionally biased region" description="Polar residues" evidence="1">
    <location>
        <begin position="1158"/>
        <end position="1169"/>
    </location>
</feature>